<evidence type="ECO:0000313" key="2">
    <source>
        <dbReference type="Proteomes" id="UP000199170"/>
    </source>
</evidence>
<dbReference type="OrthoDB" id="306618at2157"/>
<dbReference type="AlphaFoldDB" id="A0A1H3GKT1"/>
<gene>
    <name evidence="1" type="ORF">SAMN04487946_105232</name>
</gene>
<dbReference type="InterPro" id="IPR027417">
    <property type="entry name" value="P-loop_NTPase"/>
</dbReference>
<name>A0A1H3GKT1_9EURY</name>
<dbReference type="Proteomes" id="UP000199170">
    <property type="component" value="Unassembled WGS sequence"/>
</dbReference>
<dbReference type="InterPro" id="IPR019885">
    <property type="entry name" value="Tscrpt_reg_HTH_AsnC-type_CS"/>
</dbReference>
<reference evidence="2" key="1">
    <citation type="submission" date="2016-10" db="EMBL/GenBank/DDBJ databases">
        <authorList>
            <person name="Varghese N."/>
            <person name="Submissions S."/>
        </authorList>
    </citation>
    <scope>NUCLEOTIDE SEQUENCE [LARGE SCALE GENOMIC DNA]</scope>
    <source>
        <strain evidence="2">CGMCC 1.10118</strain>
    </source>
</reference>
<dbReference type="EMBL" id="FNPB01000005">
    <property type="protein sequence ID" value="SDY03916.1"/>
    <property type="molecule type" value="Genomic_DNA"/>
</dbReference>
<dbReference type="RefSeq" id="WP_089767049.1">
    <property type="nucleotide sequence ID" value="NZ_FNPB01000005.1"/>
</dbReference>
<proteinExistence type="predicted"/>
<protein>
    <submittedName>
        <fullName evidence="1">MoxR-like ATPase</fullName>
    </submittedName>
</protein>
<keyword evidence="2" id="KW-1185">Reference proteome</keyword>
<dbReference type="SUPFAM" id="SSF52540">
    <property type="entry name" value="P-loop containing nucleoside triphosphate hydrolases"/>
    <property type="match status" value="1"/>
</dbReference>
<dbReference type="PROSITE" id="PS00519">
    <property type="entry name" value="HTH_ASNC_1"/>
    <property type="match status" value="1"/>
</dbReference>
<sequence>MIEQVEDTVTDSFDKRTWHVIETVMSSHMTLCIDGLKSCFGLIIVGQSGTGKTTALDAFEGLHGQFYRTDEVTPASFVSHDSSKTEEELQQDDLLPKIKHQTVLNPEMAHWFSGDWDTRSDKWATLIRVMDGGGYTRNSGTQGERGYTGNYRFNFVGATTPLDERNWETMSHAGNRFLFHEMPAKADQDVYDDIYYSEIEYGDKVQAIQDVVQDFLTDRWEQVGGPEAVEWPSKLGEEVGEHLRYLSELVRHARAPEDGEPESPHRLAESLRNLARGHALLYGRQEVTIEDLEVCGRVALSTMPAKRRPIVREVVQLDTGERLTKMDVADRLGVSRHTAKDRIELVEELGLAAAFEETVQGGSTIAIGPETKFLWPSKITFPDR</sequence>
<evidence type="ECO:0000313" key="1">
    <source>
        <dbReference type="EMBL" id="SDY03916.1"/>
    </source>
</evidence>
<accession>A0A1H3GKT1</accession>
<organism evidence="1 2">
    <name type="scientific">Halobellus clavatus</name>
    <dbReference type="NCBI Taxonomy" id="660517"/>
    <lineage>
        <taxon>Archaea</taxon>
        <taxon>Methanobacteriati</taxon>
        <taxon>Methanobacteriota</taxon>
        <taxon>Stenosarchaea group</taxon>
        <taxon>Halobacteria</taxon>
        <taxon>Halobacteriales</taxon>
        <taxon>Haloferacaceae</taxon>
        <taxon>Halobellus</taxon>
    </lineage>
</organism>